<feature type="region of interest" description="Disordered" evidence="1">
    <location>
        <begin position="154"/>
        <end position="179"/>
    </location>
</feature>
<dbReference type="STRING" id="1123272.SAMN02745824_3457"/>
<evidence type="ECO:0000256" key="1">
    <source>
        <dbReference type="SAM" id="MobiDB-lite"/>
    </source>
</evidence>
<accession>A0A1N6HTY2</accession>
<dbReference type="EMBL" id="FSQW01000002">
    <property type="protein sequence ID" value="SIO23223.1"/>
    <property type="molecule type" value="Genomic_DNA"/>
</dbReference>
<dbReference type="AlphaFoldDB" id="A0A1N6HTY2"/>
<proteinExistence type="predicted"/>
<sequence>MAFRQGVCARHPICRSEHCAHRVSTIARVKKVQLLSVNVHFLQVEGTPFGVPHDGRPAVKNLRGMRIRKWEHRVAIMVASMCRIAPIDRESRYPQHTWTLCRFGSAFTQWVCTRSIFRSLYTRRASAWLRSLRAASAPAQSSPMGHLRSMAEGCGDGPPSGHGFRRSVSGPGDFANDNSLRTVRPDAVKRGVKSRFPTASDRRSFQRDFGRLSRGHPAIGLLRGFA</sequence>
<protein>
    <submittedName>
        <fullName evidence="2">Uncharacterized protein</fullName>
    </submittedName>
</protein>
<gene>
    <name evidence="2" type="ORF">SAMN02745824_3457</name>
</gene>
<evidence type="ECO:0000313" key="2">
    <source>
        <dbReference type="EMBL" id="SIO23223.1"/>
    </source>
</evidence>
<evidence type="ECO:0000313" key="3">
    <source>
        <dbReference type="Proteomes" id="UP000185192"/>
    </source>
</evidence>
<keyword evidence="3" id="KW-1185">Reference proteome</keyword>
<organism evidence="2 3">
    <name type="scientific">Parasphingorhabdus marina DSM 22363</name>
    <dbReference type="NCBI Taxonomy" id="1123272"/>
    <lineage>
        <taxon>Bacteria</taxon>
        <taxon>Pseudomonadati</taxon>
        <taxon>Pseudomonadota</taxon>
        <taxon>Alphaproteobacteria</taxon>
        <taxon>Sphingomonadales</taxon>
        <taxon>Sphingomonadaceae</taxon>
        <taxon>Parasphingorhabdus</taxon>
    </lineage>
</organism>
<dbReference type="Proteomes" id="UP000185192">
    <property type="component" value="Unassembled WGS sequence"/>
</dbReference>
<name>A0A1N6HTY2_9SPHN</name>
<reference evidence="3" key="1">
    <citation type="submission" date="2016-11" db="EMBL/GenBank/DDBJ databases">
        <authorList>
            <person name="Varghese N."/>
            <person name="Submissions S."/>
        </authorList>
    </citation>
    <scope>NUCLEOTIDE SEQUENCE [LARGE SCALE GENOMIC DNA]</scope>
    <source>
        <strain evidence="3">DSM 22363</strain>
    </source>
</reference>